<dbReference type="KEGG" id="acht:bsdcttw_24000"/>
<gene>
    <name evidence="1" type="ORF">bsdcttw_24000</name>
</gene>
<dbReference type="SUPFAM" id="SSF53167">
    <property type="entry name" value="Purine and uridine phosphorylases"/>
    <property type="match status" value="1"/>
</dbReference>
<keyword evidence="2" id="KW-1185">Reference proteome</keyword>
<evidence type="ECO:0008006" key="3">
    <source>
        <dbReference type="Google" id="ProtNLM"/>
    </source>
</evidence>
<organism evidence="1 2">
    <name type="scientific">Anaerocolumna chitinilytica</name>
    <dbReference type="NCBI Taxonomy" id="1727145"/>
    <lineage>
        <taxon>Bacteria</taxon>
        <taxon>Bacillati</taxon>
        <taxon>Bacillota</taxon>
        <taxon>Clostridia</taxon>
        <taxon>Lachnospirales</taxon>
        <taxon>Lachnospiraceae</taxon>
        <taxon>Anaerocolumna</taxon>
    </lineage>
</organism>
<dbReference type="PANTHER" id="PTHR37822:SF2">
    <property type="entry name" value="SPORE PHOTOPRODUCT LYASE"/>
    <property type="match status" value="1"/>
</dbReference>
<dbReference type="AlphaFoldDB" id="A0A7I8DLV2"/>
<dbReference type="RefSeq" id="WP_185259619.1">
    <property type="nucleotide sequence ID" value="NZ_AP023368.1"/>
</dbReference>
<dbReference type="Gene3D" id="3.40.50.1580">
    <property type="entry name" value="Nucleoside phosphorylase domain"/>
    <property type="match status" value="1"/>
</dbReference>
<reference evidence="1 2" key="1">
    <citation type="submission" date="2020-08" db="EMBL/GenBank/DDBJ databases">
        <title>Draft genome sequencing of an Anaerocolumna strain isolated from anoxic soil subjected to BSD treatment.</title>
        <authorList>
            <person name="Uek A."/>
            <person name="Tonouchi A."/>
        </authorList>
    </citation>
    <scope>NUCLEOTIDE SEQUENCE [LARGE SCALE GENOMIC DNA]</scope>
    <source>
        <strain evidence="1 2">CTTW</strain>
    </source>
</reference>
<dbReference type="GO" id="GO:0042601">
    <property type="term" value="C:endospore-forming forespore"/>
    <property type="evidence" value="ECO:0007669"/>
    <property type="project" value="TreeGrafter"/>
</dbReference>
<name>A0A7I8DLV2_9FIRM</name>
<dbReference type="EMBL" id="AP023368">
    <property type="protein sequence ID" value="BCJ99359.1"/>
    <property type="molecule type" value="Genomic_DNA"/>
</dbReference>
<protein>
    <recommendedName>
        <fullName evidence="3">Nucleoside phosphorylase domain-containing protein</fullName>
    </recommendedName>
</protein>
<reference evidence="1 2" key="2">
    <citation type="submission" date="2020-08" db="EMBL/GenBank/DDBJ databases">
        <authorList>
            <person name="Ueki A."/>
            <person name="Tonouchi A."/>
        </authorList>
    </citation>
    <scope>NUCLEOTIDE SEQUENCE [LARGE SCALE GENOMIC DNA]</scope>
    <source>
        <strain evidence="1 2">CTTW</strain>
    </source>
</reference>
<dbReference type="PANTHER" id="PTHR37822">
    <property type="entry name" value="SPORE PHOTOPRODUCT LYASE-RELATED"/>
    <property type="match status" value="1"/>
</dbReference>
<dbReference type="GO" id="GO:0009116">
    <property type="term" value="P:nucleoside metabolic process"/>
    <property type="evidence" value="ECO:0007669"/>
    <property type="project" value="InterPro"/>
</dbReference>
<evidence type="ECO:0000313" key="1">
    <source>
        <dbReference type="EMBL" id="BCJ99359.1"/>
    </source>
</evidence>
<dbReference type="Proteomes" id="UP000515703">
    <property type="component" value="Chromosome"/>
</dbReference>
<dbReference type="InterPro" id="IPR035994">
    <property type="entry name" value="Nucleoside_phosphorylase_sf"/>
</dbReference>
<accession>A0A7I8DLV2</accession>
<evidence type="ECO:0000313" key="2">
    <source>
        <dbReference type="Proteomes" id="UP000515703"/>
    </source>
</evidence>
<dbReference type="GO" id="GO:1904047">
    <property type="term" value="F:S-adenosyl-L-methionine binding"/>
    <property type="evidence" value="ECO:0007669"/>
    <property type="project" value="TreeGrafter"/>
</dbReference>
<dbReference type="GO" id="GO:0051539">
    <property type="term" value="F:4 iron, 4 sulfur cluster binding"/>
    <property type="evidence" value="ECO:0007669"/>
    <property type="project" value="TreeGrafter"/>
</dbReference>
<dbReference type="InterPro" id="IPR049539">
    <property type="entry name" value="SPL"/>
</dbReference>
<proteinExistence type="predicted"/>
<dbReference type="GO" id="GO:0003913">
    <property type="term" value="F:DNA photolyase activity"/>
    <property type="evidence" value="ECO:0007669"/>
    <property type="project" value="TreeGrafter"/>
</dbReference>
<sequence>MLIIAAALHCEAKPFIEYFDLKKDLSYSSFQVFRKENIVLYITGTGPMESAIVTASFLTKEPPSSDDFFLNVGICGSIRKDLPLGTVILCNKLIEQETGHTYFPDILYNHPFREGSIITSFHKQYESKAAKETSPTVTKVSDFIDGHVFADMEATALYQAGIYFLKPHQMIFIKIISDYMDVNSVNSYKNLDVSALIESNIEIITDWIENLLNNRAKNDNDFVKEEMEYLSYLFDNLKLSVTMEHELKQYLRYYKLVNGEFLSFIKHLAQDLPLPAKSKTEGKKYLDYFKKNLL</sequence>